<organism evidence="1 2">
    <name type="scientific">Winogradskyella maritima</name>
    <dbReference type="NCBI Taxonomy" id="1517766"/>
    <lineage>
        <taxon>Bacteria</taxon>
        <taxon>Pseudomonadati</taxon>
        <taxon>Bacteroidota</taxon>
        <taxon>Flavobacteriia</taxon>
        <taxon>Flavobacteriales</taxon>
        <taxon>Flavobacteriaceae</taxon>
        <taxon>Winogradskyella</taxon>
    </lineage>
</organism>
<dbReference type="RefSeq" id="WP_386097192.1">
    <property type="nucleotide sequence ID" value="NZ_JBHSAT010000004.1"/>
</dbReference>
<reference evidence="2" key="1">
    <citation type="journal article" date="2019" name="Int. J. Syst. Evol. Microbiol.">
        <title>The Global Catalogue of Microorganisms (GCM) 10K type strain sequencing project: providing services to taxonomists for standard genome sequencing and annotation.</title>
        <authorList>
            <consortium name="The Broad Institute Genomics Platform"/>
            <consortium name="The Broad Institute Genome Sequencing Center for Infectious Disease"/>
            <person name="Wu L."/>
            <person name="Ma J."/>
        </authorList>
    </citation>
    <scope>NUCLEOTIDE SEQUENCE [LARGE SCALE GENOMIC DNA]</scope>
    <source>
        <strain evidence="2">CECT 8979</strain>
    </source>
</reference>
<sequence>MACKSDDPNGPSDISGSVAFVKTIGGSLNDSGQSIISTTDGGYAILGFTQSMDGDISDKSSEDFDYFLLKYNATDELQWSKTYGGTGDDRGRSIIQTLDGGFAILGTSSSNDGDVSGNSGFQDYWLAKLDTSGNLQWQKSYGFQGNDNGISVIQTNDSGYLITGVLDVTASGGAGNTSSRSSERHAGGDYWAVKLDASGDLEWSQYYGGNFTDTPEGVVQTDDGGYIIAGGSDSEDTDISSNLGTYDFWIIRISSTGNLIWEKSFGGSEIDEARAIVASGDGNFIIAGDTRSNSNDISNNNGGADLWLIKIAPEGELLWEKNIGGTDFDVARAIYKTQNNGFLLAGSSRSSDGDVSDNKGQNDAWVLKVNSNGELHWETSVGGSNIDFAYGVTELNDGNIIAVGDTTSNDEDILENKGFTDLLLIKLQN</sequence>
<keyword evidence="2" id="KW-1185">Reference proteome</keyword>
<dbReference type="PANTHER" id="PTHR42754:SF1">
    <property type="entry name" value="LIPOPROTEIN"/>
    <property type="match status" value="1"/>
</dbReference>
<name>A0ABV8AFZ1_9FLAO</name>
<dbReference type="InterPro" id="IPR011047">
    <property type="entry name" value="Quinoprotein_ADH-like_sf"/>
</dbReference>
<proteinExistence type="predicted"/>
<accession>A0ABV8AFZ1</accession>
<dbReference type="EMBL" id="JBHSAT010000004">
    <property type="protein sequence ID" value="MFC3876354.1"/>
    <property type="molecule type" value="Genomic_DNA"/>
</dbReference>
<evidence type="ECO:0008006" key="3">
    <source>
        <dbReference type="Google" id="ProtNLM"/>
    </source>
</evidence>
<comment type="caution">
    <text evidence="1">The sequence shown here is derived from an EMBL/GenBank/DDBJ whole genome shotgun (WGS) entry which is preliminary data.</text>
</comment>
<dbReference type="PANTHER" id="PTHR42754">
    <property type="entry name" value="ENDOGLUCANASE"/>
    <property type="match status" value="1"/>
</dbReference>
<dbReference type="SUPFAM" id="SSF50998">
    <property type="entry name" value="Quinoprotein alcohol dehydrogenase-like"/>
    <property type="match status" value="1"/>
</dbReference>
<protein>
    <recommendedName>
        <fullName evidence="3">Bulb-type lectin domain-containing protein</fullName>
    </recommendedName>
</protein>
<evidence type="ECO:0000313" key="1">
    <source>
        <dbReference type="EMBL" id="MFC3876354.1"/>
    </source>
</evidence>
<dbReference type="Proteomes" id="UP001595812">
    <property type="component" value="Unassembled WGS sequence"/>
</dbReference>
<evidence type="ECO:0000313" key="2">
    <source>
        <dbReference type="Proteomes" id="UP001595812"/>
    </source>
</evidence>
<gene>
    <name evidence="1" type="ORF">ACFOSX_03840</name>
</gene>